<sequence>MSDIALLMTGVLTTGQPSSPPVLSEQPLLELDNSVEQSTRGELSQLVPTAQMTPPEFMQSNGTMLSAPSANTTQANSSNQVSSIDIGENLHNKISSDIQIKNIYQKPTDQVLNSAALRANIVSYSLQANFSRLGKQSDIKENTPNESYLNQQKAAFESAKQPDLIQKQNSTSSKSVTKFQKVSYPPMPTLGFGDSGISVRVLQRLLLANGYAIQVDGTFGALTETAVKTFQYRRNLLVDGIVGQQTWYELTK</sequence>
<dbReference type="Proteomes" id="UP000667802">
    <property type="component" value="Unassembled WGS sequence"/>
</dbReference>
<evidence type="ECO:0000313" key="2">
    <source>
        <dbReference type="EMBL" id="MDR9895462.1"/>
    </source>
</evidence>
<dbReference type="InterPro" id="IPR002477">
    <property type="entry name" value="Peptidoglycan-bd-like"/>
</dbReference>
<dbReference type="EMBL" id="JAALHA020000005">
    <property type="protein sequence ID" value="MDR9895462.1"/>
    <property type="molecule type" value="Genomic_DNA"/>
</dbReference>
<dbReference type="AlphaFoldDB" id="A0AAP5I5L6"/>
<organism evidence="2 3">
    <name type="scientific">Aetokthonos hydrillicola Thurmond2011</name>
    <dbReference type="NCBI Taxonomy" id="2712845"/>
    <lineage>
        <taxon>Bacteria</taxon>
        <taxon>Bacillati</taxon>
        <taxon>Cyanobacteriota</taxon>
        <taxon>Cyanophyceae</taxon>
        <taxon>Nostocales</taxon>
        <taxon>Hapalosiphonaceae</taxon>
        <taxon>Aetokthonos</taxon>
    </lineage>
</organism>
<dbReference type="InterPro" id="IPR036366">
    <property type="entry name" value="PGBDSf"/>
</dbReference>
<accession>A0AAP5I5L6</accession>
<name>A0AAP5I5L6_9CYAN</name>
<dbReference type="Pfam" id="PF01471">
    <property type="entry name" value="PG_binding_1"/>
    <property type="match status" value="1"/>
</dbReference>
<feature type="domain" description="Peptidoglycan binding-like" evidence="1">
    <location>
        <begin position="198"/>
        <end position="249"/>
    </location>
</feature>
<dbReference type="RefSeq" id="WP_243902940.1">
    <property type="nucleotide sequence ID" value="NZ_JAALHA020000005.1"/>
</dbReference>
<proteinExistence type="predicted"/>
<reference evidence="3" key="1">
    <citation type="journal article" date="2021" name="Science">
        <title>Hunting the eagle killer: A cyanobacterial neurotoxin causes vacuolar myelinopathy.</title>
        <authorList>
            <person name="Breinlinger S."/>
            <person name="Phillips T.J."/>
            <person name="Haram B.N."/>
            <person name="Mares J."/>
            <person name="Martinez Yerena J.A."/>
            <person name="Hrouzek P."/>
            <person name="Sobotka R."/>
            <person name="Henderson W.M."/>
            <person name="Schmieder P."/>
            <person name="Williams S.M."/>
            <person name="Lauderdale J.D."/>
            <person name="Wilde H.D."/>
            <person name="Gerrin W."/>
            <person name="Kust A."/>
            <person name="Washington J.W."/>
            <person name="Wagner C."/>
            <person name="Geier B."/>
            <person name="Liebeke M."/>
            <person name="Enke H."/>
            <person name="Niedermeyer T.H.J."/>
            <person name="Wilde S.B."/>
        </authorList>
    </citation>
    <scope>NUCLEOTIDE SEQUENCE [LARGE SCALE GENOMIC DNA]</scope>
    <source>
        <strain evidence="3">Thurmond2011</strain>
    </source>
</reference>
<dbReference type="Gene3D" id="1.10.101.10">
    <property type="entry name" value="PGBD-like superfamily/PGBD"/>
    <property type="match status" value="1"/>
</dbReference>
<dbReference type="SUPFAM" id="SSF47090">
    <property type="entry name" value="PGBD-like"/>
    <property type="match status" value="1"/>
</dbReference>
<comment type="caution">
    <text evidence="2">The sequence shown here is derived from an EMBL/GenBank/DDBJ whole genome shotgun (WGS) entry which is preliminary data.</text>
</comment>
<protein>
    <submittedName>
        <fullName evidence="2">Peptidoglycan-binding protein</fullName>
    </submittedName>
</protein>
<evidence type="ECO:0000313" key="3">
    <source>
        <dbReference type="Proteomes" id="UP000667802"/>
    </source>
</evidence>
<dbReference type="InterPro" id="IPR036365">
    <property type="entry name" value="PGBD-like_sf"/>
</dbReference>
<keyword evidence="3" id="KW-1185">Reference proteome</keyword>
<evidence type="ECO:0000259" key="1">
    <source>
        <dbReference type="Pfam" id="PF01471"/>
    </source>
</evidence>
<gene>
    <name evidence="2" type="ORF">G7B40_012915</name>
</gene>